<dbReference type="GO" id="GO:1902670">
    <property type="term" value="F:carbon dioxide binding"/>
    <property type="evidence" value="ECO:0007669"/>
    <property type="project" value="TreeGrafter"/>
</dbReference>
<proteinExistence type="inferred from homology"/>
<dbReference type="OrthoDB" id="9806017at2"/>
<gene>
    <name evidence="4" type="primary">hypC</name>
    <name evidence="4" type="ORF">CW354_16450</name>
</gene>
<dbReference type="GO" id="GO:0051604">
    <property type="term" value="P:protein maturation"/>
    <property type="evidence" value="ECO:0007669"/>
    <property type="project" value="TreeGrafter"/>
</dbReference>
<name>A0A2S7K0E6_9PROT</name>
<sequence>MCLAIPGRVLDISGAAYSRSARVDFGGVIKEASLALAPEVQIGDYVIVHAGVAITRLDEEAAQRTLDEIANLTALDQAPD</sequence>
<evidence type="ECO:0000256" key="1">
    <source>
        <dbReference type="ARBA" id="ARBA00006018"/>
    </source>
</evidence>
<dbReference type="Gene3D" id="2.30.30.140">
    <property type="match status" value="1"/>
</dbReference>
<evidence type="ECO:0000256" key="2">
    <source>
        <dbReference type="ARBA" id="ARBA00053969"/>
    </source>
</evidence>
<dbReference type="FunFam" id="2.30.30.140:FF:000022">
    <property type="entry name" value="Hydrogenase assembly chaperone HybG"/>
    <property type="match status" value="1"/>
</dbReference>
<dbReference type="NCBIfam" id="TIGR00074">
    <property type="entry name" value="hypC_hupF"/>
    <property type="match status" value="1"/>
</dbReference>
<dbReference type="Pfam" id="PF01455">
    <property type="entry name" value="HupF_HypC"/>
    <property type="match status" value="1"/>
</dbReference>
<dbReference type="RefSeq" id="WP_104831187.1">
    <property type="nucleotide sequence ID" value="NZ_PJCH01000015.1"/>
</dbReference>
<dbReference type="Proteomes" id="UP000239504">
    <property type="component" value="Unassembled WGS sequence"/>
</dbReference>
<accession>A0A2S7K0E6</accession>
<dbReference type="GO" id="GO:0005506">
    <property type="term" value="F:iron ion binding"/>
    <property type="evidence" value="ECO:0007669"/>
    <property type="project" value="TreeGrafter"/>
</dbReference>
<dbReference type="PROSITE" id="PS01097">
    <property type="entry name" value="HUPF_HYPC"/>
    <property type="match status" value="1"/>
</dbReference>
<dbReference type="AlphaFoldDB" id="A0A2S7K0E6"/>
<protein>
    <recommendedName>
        <fullName evidence="3">Hydrogenase maturation factor HypC</fullName>
    </recommendedName>
</protein>
<comment type="similarity">
    <text evidence="1">Belongs to the HupF/HypC family.</text>
</comment>
<dbReference type="PANTHER" id="PTHR35177:SF2">
    <property type="entry name" value="HYDROGENASE MATURATION FACTOR HYBG"/>
    <property type="match status" value="1"/>
</dbReference>
<dbReference type="PRINTS" id="PR00445">
    <property type="entry name" value="HUPFHYPC"/>
</dbReference>
<dbReference type="SUPFAM" id="SSF159127">
    <property type="entry name" value="HupF/HypC-like"/>
    <property type="match status" value="1"/>
</dbReference>
<dbReference type="InterPro" id="IPR001109">
    <property type="entry name" value="Hydrogenase_HupF/HypC"/>
</dbReference>
<dbReference type="PANTHER" id="PTHR35177">
    <property type="entry name" value="HYDROGENASE MATURATION FACTOR HYBG"/>
    <property type="match status" value="1"/>
</dbReference>
<comment type="caution">
    <text evidence="4">The sequence shown here is derived from an EMBL/GenBank/DDBJ whole genome shotgun (WGS) entry which is preliminary data.</text>
</comment>
<keyword evidence="5" id="KW-1185">Reference proteome</keyword>
<reference evidence="4 5" key="1">
    <citation type="submission" date="2017-12" db="EMBL/GenBank/DDBJ databases">
        <authorList>
            <person name="Hurst M.R.H."/>
        </authorList>
    </citation>
    <scope>NUCLEOTIDE SEQUENCE [LARGE SCALE GENOMIC DNA]</scope>
    <source>
        <strain evidence="4 5">SY-3-19</strain>
    </source>
</reference>
<comment type="function">
    <text evidence="2">Involved in the maturation of [NiFe] hydrogenases. Involved in the biosynthesis of the Fe(CN)(2)CO cofactor.</text>
</comment>
<organism evidence="4 5">
    <name type="scientific">Hyphococcus luteus</name>
    <dbReference type="NCBI Taxonomy" id="2058213"/>
    <lineage>
        <taxon>Bacteria</taxon>
        <taxon>Pseudomonadati</taxon>
        <taxon>Pseudomonadota</taxon>
        <taxon>Alphaproteobacteria</taxon>
        <taxon>Parvularculales</taxon>
        <taxon>Parvularculaceae</taxon>
        <taxon>Hyphococcus</taxon>
    </lineage>
</organism>
<dbReference type="EMBL" id="PJCH01000015">
    <property type="protein sequence ID" value="PQA85974.1"/>
    <property type="molecule type" value="Genomic_DNA"/>
</dbReference>
<evidence type="ECO:0000256" key="3">
    <source>
        <dbReference type="ARBA" id="ARBA00071976"/>
    </source>
</evidence>
<dbReference type="InterPro" id="IPR019812">
    <property type="entry name" value="Hydgase_assmbl_chp_CS"/>
</dbReference>
<evidence type="ECO:0000313" key="4">
    <source>
        <dbReference type="EMBL" id="PQA85974.1"/>
    </source>
</evidence>
<evidence type="ECO:0000313" key="5">
    <source>
        <dbReference type="Proteomes" id="UP000239504"/>
    </source>
</evidence>